<reference evidence="12" key="1">
    <citation type="journal article" date="2020" name="mSystems">
        <title>Genome- and Community-Level Interaction Insights into Carbon Utilization and Element Cycling Functions of Hydrothermarchaeota in Hydrothermal Sediment.</title>
        <authorList>
            <person name="Zhou Z."/>
            <person name="Liu Y."/>
            <person name="Xu W."/>
            <person name="Pan J."/>
            <person name="Luo Z.H."/>
            <person name="Li M."/>
        </authorList>
    </citation>
    <scope>NUCLEOTIDE SEQUENCE [LARGE SCALE GENOMIC DNA]</scope>
    <source>
        <strain evidence="12">SpSt-774</strain>
    </source>
</reference>
<dbReference type="InterPro" id="IPR036900">
    <property type="entry name" value="A-D-PHexomutase_C_sf"/>
</dbReference>
<evidence type="ECO:0000313" key="12">
    <source>
        <dbReference type="EMBL" id="HGV97475.1"/>
    </source>
</evidence>
<evidence type="ECO:0000256" key="1">
    <source>
        <dbReference type="ARBA" id="ARBA00001946"/>
    </source>
</evidence>
<evidence type="ECO:0000256" key="6">
    <source>
        <dbReference type="ARBA" id="ARBA00023235"/>
    </source>
</evidence>
<dbReference type="GO" id="GO:0000287">
    <property type="term" value="F:magnesium ion binding"/>
    <property type="evidence" value="ECO:0007669"/>
    <property type="project" value="InterPro"/>
</dbReference>
<dbReference type="InterPro" id="IPR005846">
    <property type="entry name" value="A-D-PHexomutase_a/b/a-III"/>
</dbReference>
<keyword evidence="3" id="KW-0597">Phosphoprotein</keyword>
<dbReference type="Pfam" id="PF02879">
    <property type="entry name" value="PGM_PMM_II"/>
    <property type="match status" value="1"/>
</dbReference>
<feature type="domain" description="Alpha-D-phosphohexomutase alpha/beta/alpha" evidence="11">
    <location>
        <begin position="252"/>
        <end position="361"/>
    </location>
</feature>
<evidence type="ECO:0000259" key="10">
    <source>
        <dbReference type="Pfam" id="PF02879"/>
    </source>
</evidence>
<dbReference type="Pfam" id="PF00408">
    <property type="entry name" value="PGM_PMM_IV"/>
    <property type="match status" value="1"/>
</dbReference>
<evidence type="ECO:0000256" key="2">
    <source>
        <dbReference type="ARBA" id="ARBA00010231"/>
    </source>
</evidence>
<dbReference type="CDD" id="cd03089">
    <property type="entry name" value="PMM_PGM"/>
    <property type="match status" value="1"/>
</dbReference>
<dbReference type="Pfam" id="PF02880">
    <property type="entry name" value="PGM_PMM_III"/>
    <property type="match status" value="1"/>
</dbReference>
<sequence>MVNPQIFREYDIRGIAHTDLNEENVLLLARALGTYYQNSGDNNVVVGYDARISSPKIEETMVKGLIETGCNVVRIGMVPTPVLYFSLYYFNIPNGIMITASHNPKEFNGFKVCAKSTAIYGAEIKNLYKIICAGKFVYGQGSAVRRDLISDYINYLIENIEVKRGLKVVFDTGNGTCGPIVEEILKALGCKYKILFKEPDGNFPNHLPDPVVEKYIKDLIDCVKRDKYEIGIGLDGDGDRIGVVDETGRIIWGDVLLAIFAEEVLRKKPGSKIIFEVKCSKGLIERIKELGGIPIMYRTGHSLIKAKMKEEGSPLAGEMSGHIFFADRYFGYDDAIYASLRLLEIISQGKNLAQLSAKFPRYYATPEIRIETDDEKKFEIVENLKDYFRRLYKVIDIDGVRVDFGDGWGLIRASNTQPVFVLRFEAKTPERLEEIKNLFFEQLEKARGQKLKN</sequence>
<evidence type="ECO:0000256" key="5">
    <source>
        <dbReference type="ARBA" id="ARBA00022842"/>
    </source>
</evidence>
<evidence type="ECO:0000256" key="7">
    <source>
        <dbReference type="RuleBase" id="RU004326"/>
    </source>
</evidence>
<dbReference type="InterPro" id="IPR016055">
    <property type="entry name" value="A-D-PHexomutase_a/b/a-I/II/III"/>
</dbReference>
<evidence type="ECO:0000259" key="9">
    <source>
        <dbReference type="Pfam" id="PF02878"/>
    </source>
</evidence>
<dbReference type="PROSITE" id="PS00710">
    <property type="entry name" value="PGM_PMM"/>
    <property type="match status" value="1"/>
</dbReference>
<dbReference type="Gene3D" id="3.40.120.10">
    <property type="entry name" value="Alpha-D-Glucose-1,6-Bisphosphate, subunit A, domain 3"/>
    <property type="match status" value="3"/>
</dbReference>
<dbReference type="InterPro" id="IPR005845">
    <property type="entry name" value="A-D-PHexomutase_a/b/a-II"/>
</dbReference>
<feature type="domain" description="Alpha-D-phosphohexomutase alpha/beta/alpha" evidence="9">
    <location>
        <begin position="5"/>
        <end position="131"/>
    </location>
</feature>
<evidence type="ECO:0000259" key="8">
    <source>
        <dbReference type="Pfam" id="PF00408"/>
    </source>
</evidence>
<dbReference type="Pfam" id="PF02878">
    <property type="entry name" value="PGM_PMM_I"/>
    <property type="match status" value="1"/>
</dbReference>
<gene>
    <name evidence="12" type="ORF">ENV60_04180</name>
</gene>
<keyword evidence="4 7" id="KW-0479">Metal-binding</keyword>
<feature type="domain" description="Alpha-D-phosphohexomutase alpha/beta/alpha" evidence="10">
    <location>
        <begin position="151"/>
        <end position="248"/>
    </location>
</feature>
<dbReference type="PRINTS" id="PR00509">
    <property type="entry name" value="PGMPMM"/>
</dbReference>
<dbReference type="PANTHER" id="PTHR43771">
    <property type="entry name" value="PHOSPHOMANNOMUTASE"/>
    <property type="match status" value="1"/>
</dbReference>
<proteinExistence type="inferred from homology"/>
<dbReference type="InterPro" id="IPR005841">
    <property type="entry name" value="Alpha-D-phosphohexomutase_SF"/>
</dbReference>
<dbReference type="EMBL" id="DTGZ01000078">
    <property type="protein sequence ID" value="HGV97475.1"/>
    <property type="molecule type" value="Genomic_DNA"/>
</dbReference>
<dbReference type="SUPFAM" id="SSF53738">
    <property type="entry name" value="Phosphoglucomutase, first 3 domains"/>
    <property type="match status" value="3"/>
</dbReference>
<dbReference type="GO" id="GO:0016868">
    <property type="term" value="F:intramolecular phosphotransferase activity"/>
    <property type="evidence" value="ECO:0007669"/>
    <property type="project" value="InterPro"/>
</dbReference>
<evidence type="ECO:0000259" key="11">
    <source>
        <dbReference type="Pfam" id="PF02880"/>
    </source>
</evidence>
<dbReference type="InterPro" id="IPR005843">
    <property type="entry name" value="A-D-PHexomutase_C"/>
</dbReference>
<evidence type="ECO:0000256" key="4">
    <source>
        <dbReference type="ARBA" id="ARBA00022723"/>
    </source>
</evidence>
<feature type="domain" description="Alpha-D-phosphohexomutase C-terminal" evidence="8">
    <location>
        <begin position="367"/>
        <end position="440"/>
    </location>
</feature>
<keyword evidence="5 7" id="KW-0460">Magnesium</keyword>
<dbReference type="SUPFAM" id="SSF55957">
    <property type="entry name" value="Phosphoglucomutase, C-terminal domain"/>
    <property type="match status" value="1"/>
</dbReference>
<comment type="caution">
    <text evidence="12">The sequence shown here is derived from an EMBL/GenBank/DDBJ whole genome shotgun (WGS) entry which is preliminary data.</text>
</comment>
<keyword evidence="6" id="KW-0413">Isomerase</keyword>
<dbReference type="InterPro" id="IPR005844">
    <property type="entry name" value="A-D-PHexomutase_a/b/a-I"/>
</dbReference>
<dbReference type="GO" id="GO:0005975">
    <property type="term" value="P:carbohydrate metabolic process"/>
    <property type="evidence" value="ECO:0007669"/>
    <property type="project" value="InterPro"/>
</dbReference>
<organism evidence="12">
    <name type="scientific">candidate division WOR-3 bacterium</name>
    <dbReference type="NCBI Taxonomy" id="2052148"/>
    <lineage>
        <taxon>Bacteria</taxon>
        <taxon>Bacteria division WOR-3</taxon>
    </lineage>
</organism>
<dbReference type="AlphaFoldDB" id="A0A7C4XEK2"/>
<comment type="similarity">
    <text evidence="2 7">Belongs to the phosphohexose mutase family.</text>
</comment>
<name>A0A7C4XEK2_UNCW3</name>
<protein>
    <submittedName>
        <fullName evidence="12">Phosphomannomutase/phosphoglucomutase</fullName>
    </submittedName>
</protein>
<accession>A0A7C4XEK2</accession>
<dbReference type="Gene3D" id="3.30.310.50">
    <property type="entry name" value="Alpha-D-phosphohexomutase, C-terminal domain"/>
    <property type="match status" value="1"/>
</dbReference>
<dbReference type="PANTHER" id="PTHR43771:SF2">
    <property type="entry name" value="PHOSPHOMANNOMUTASE_PHOSPHOGLUCOMUTASE"/>
    <property type="match status" value="1"/>
</dbReference>
<evidence type="ECO:0000256" key="3">
    <source>
        <dbReference type="ARBA" id="ARBA00022553"/>
    </source>
</evidence>
<dbReference type="InterPro" id="IPR016066">
    <property type="entry name" value="A-D-PHexomutase_CS"/>
</dbReference>
<comment type="cofactor">
    <cofactor evidence="1">
        <name>Mg(2+)</name>
        <dbReference type="ChEBI" id="CHEBI:18420"/>
    </cofactor>
</comment>